<feature type="transmembrane region" description="Helical" evidence="1">
    <location>
        <begin position="6"/>
        <end position="24"/>
    </location>
</feature>
<evidence type="ECO:0000313" key="4">
    <source>
        <dbReference type="Proteomes" id="UP000199180"/>
    </source>
</evidence>
<evidence type="ECO:0000256" key="1">
    <source>
        <dbReference type="SAM" id="Phobius"/>
    </source>
</evidence>
<keyword evidence="1" id="KW-0472">Membrane</keyword>
<dbReference type="InterPro" id="IPR046502">
    <property type="entry name" value="DUF6680"/>
</dbReference>
<dbReference type="OrthoDB" id="8445820at2"/>
<keyword evidence="4" id="KW-1185">Reference proteome</keyword>
<keyword evidence="1" id="KW-1133">Transmembrane helix</keyword>
<evidence type="ECO:0000259" key="2">
    <source>
        <dbReference type="Pfam" id="PF20385"/>
    </source>
</evidence>
<dbReference type="AlphaFoldDB" id="A0A1I0BPI0"/>
<sequence length="178" mass="19851">MQIDWAVVAATFLGPILAVIVTLFHQRRHALKQVQMGIFCDMMQWRRDTLNPQFVSALNLIPIHFRKKKAVITAYSRLMDTLSDPSWNVTDAIPSIHQKSHSDVANLLHELSKAVGAEVDYAVIAQGGYAPTGWINETLAQRDLRDRLALVLSGEAPLEVVLRPMPTDEAQKALTKQG</sequence>
<gene>
    <name evidence="3" type="ORF">SAMN04489858_1039</name>
</gene>
<dbReference type="EMBL" id="FOHO01000003">
    <property type="protein sequence ID" value="SET08583.1"/>
    <property type="molecule type" value="Genomic_DNA"/>
</dbReference>
<accession>A0A1I0BPI0</accession>
<evidence type="ECO:0000313" key="3">
    <source>
        <dbReference type="EMBL" id="SET08583.1"/>
    </source>
</evidence>
<feature type="domain" description="DUF6680" evidence="2">
    <location>
        <begin position="3"/>
        <end position="166"/>
    </location>
</feature>
<dbReference type="STRING" id="364199.SAMN04489858_1039"/>
<keyword evidence="1" id="KW-0812">Transmembrane</keyword>
<dbReference type="Pfam" id="PF20385">
    <property type="entry name" value="DUF6680"/>
    <property type="match status" value="1"/>
</dbReference>
<dbReference type="RefSeq" id="WP_090732922.1">
    <property type="nucleotide sequence ID" value="NZ_FOHO01000003.1"/>
</dbReference>
<dbReference type="Proteomes" id="UP000199180">
    <property type="component" value="Unassembled WGS sequence"/>
</dbReference>
<protein>
    <recommendedName>
        <fullName evidence="2">DUF6680 domain-containing protein</fullName>
    </recommendedName>
</protein>
<name>A0A1I0BPI0_9RHOB</name>
<organism evidence="3 4">
    <name type="scientific">Paracoccus homiensis</name>
    <dbReference type="NCBI Taxonomy" id="364199"/>
    <lineage>
        <taxon>Bacteria</taxon>
        <taxon>Pseudomonadati</taxon>
        <taxon>Pseudomonadota</taxon>
        <taxon>Alphaproteobacteria</taxon>
        <taxon>Rhodobacterales</taxon>
        <taxon>Paracoccaceae</taxon>
        <taxon>Paracoccus</taxon>
    </lineage>
</organism>
<proteinExistence type="predicted"/>
<reference evidence="3 4" key="1">
    <citation type="submission" date="2016-10" db="EMBL/GenBank/DDBJ databases">
        <authorList>
            <person name="de Groot N.N."/>
        </authorList>
    </citation>
    <scope>NUCLEOTIDE SEQUENCE [LARGE SCALE GENOMIC DNA]</scope>
    <source>
        <strain evidence="3 4">DSM 17862</strain>
    </source>
</reference>